<dbReference type="PANTHER" id="PTHR24234:SF10">
    <property type="entry name" value="G-PROTEIN COUPLED RECEPTOR 4"/>
    <property type="match status" value="1"/>
</dbReference>
<sequence>MDSALCNQTNSCMYISSVEWDMYPAAYSLFFIVGFPGNCLSLYVAWMLIKSGNNVAVYLTSLSISDLLYTITLPVWIEMALQRSVDENLCIVVNVIMHNSFYVGSGLLCCISVDRYLAVVYPLYFHCIREVRTAAAVSVAVWIVEIVIHISLLHHTGALQASRYLCKQKIPMTQEDANVALVRVVVGFLVPVLIMTFSFQQIMQSLSQSTSILAEERRKVGLLLLSLLLTYVASFLPYQAIMLLRATLEPENCLWAKRLRNAYLVTVAITTLNSTLDPIIYCLINESAKKEIIQAMEKLKAIFKNRKKCSEGRGVKTIS</sequence>
<keyword evidence="7" id="KW-1015">Disulfide bond</keyword>
<dbReference type="AlphaFoldDB" id="A0A6P7H928"/>
<dbReference type="InParanoid" id="A0A6P7H928"/>
<dbReference type="Gene3D" id="1.20.1070.10">
    <property type="entry name" value="Rhodopsin 7-helix transmembrane proteins"/>
    <property type="match status" value="1"/>
</dbReference>
<name>A0A6P7H928_9TELE</name>
<dbReference type="InterPro" id="IPR000276">
    <property type="entry name" value="GPCR_Rhodpsn"/>
</dbReference>
<keyword evidence="6 12" id="KW-0472">Membrane</keyword>
<evidence type="ECO:0000256" key="4">
    <source>
        <dbReference type="ARBA" id="ARBA00022989"/>
    </source>
</evidence>
<keyword evidence="2" id="KW-1003">Cell membrane</keyword>
<evidence type="ECO:0000256" key="11">
    <source>
        <dbReference type="RuleBase" id="RU000688"/>
    </source>
</evidence>
<dbReference type="SUPFAM" id="SSF81321">
    <property type="entry name" value="Family A G protein-coupled receptor-like"/>
    <property type="match status" value="1"/>
</dbReference>
<evidence type="ECO:0000256" key="5">
    <source>
        <dbReference type="ARBA" id="ARBA00023040"/>
    </source>
</evidence>
<gene>
    <name evidence="15" type="primary">LOC114427787</name>
</gene>
<reference evidence="15" key="2">
    <citation type="submission" date="2025-08" db="UniProtKB">
        <authorList>
            <consortium name="RefSeq"/>
        </authorList>
    </citation>
    <scope>IDENTIFICATION</scope>
</reference>
<dbReference type="GO" id="GO:0005886">
    <property type="term" value="C:plasma membrane"/>
    <property type="evidence" value="ECO:0007669"/>
    <property type="project" value="UniProtKB-SubCell"/>
</dbReference>
<feature type="transmembrane region" description="Helical" evidence="12">
    <location>
        <begin position="56"/>
        <end position="77"/>
    </location>
</feature>
<proteinExistence type="inferred from homology"/>
<dbReference type="PROSITE" id="PS50262">
    <property type="entry name" value="G_PROTEIN_RECEP_F1_2"/>
    <property type="match status" value="1"/>
</dbReference>
<evidence type="ECO:0000259" key="13">
    <source>
        <dbReference type="PROSITE" id="PS50262"/>
    </source>
</evidence>
<dbReference type="GO" id="GO:0004930">
    <property type="term" value="F:G protein-coupled receptor activity"/>
    <property type="evidence" value="ECO:0007669"/>
    <property type="project" value="UniProtKB-KW"/>
</dbReference>
<keyword evidence="3 11" id="KW-0812">Transmembrane</keyword>
<feature type="domain" description="G-protein coupled receptors family 1 profile" evidence="13">
    <location>
        <begin position="37"/>
        <end position="281"/>
    </location>
</feature>
<dbReference type="PROSITE" id="PS00237">
    <property type="entry name" value="G_PROTEIN_RECEP_F1_1"/>
    <property type="match status" value="1"/>
</dbReference>
<dbReference type="OrthoDB" id="6021389at2759"/>
<keyword evidence="4 12" id="KW-1133">Transmembrane helix</keyword>
<evidence type="ECO:0000256" key="2">
    <source>
        <dbReference type="ARBA" id="ARBA00022475"/>
    </source>
</evidence>
<feature type="transmembrane region" description="Helical" evidence="12">
    <location>
        <begin position="136"/>
        <end position="157"/>
    </location>
</feature>
<dbReference type="Proteomes" id="UP000515145">
    <property type="component" value="Chromosome 22"/>
</dbReference>
<dbReference type="InterPro" id="IPR017452">
    <property type="entry name" value="GPCR_Rhodpsn_7TM"/>
</dbReference>
<evidence type="ECO:0000256" key="6">
    <source>
        <dbReference type="ARBA" id="ARBA00023136"/>
    </source>
</evidence>
<keyword evidence="9" id="KW-0325">Glycoprotein</keyword>
<comment type="similarity">
    <text evidence="11">Belongs to the G-protein coupled receptor 1 family.</text>
</comment>
<dbReference type="Pfam" id="PF00001">
    <property type="entry name" value="7tm_1"/>
    <property type="match status" value="1"/>
</dbReference>
<feature type="transmembrane region" description="Helical" evidence="12">
    <location>
        <begin position="26"/>
        <end position="49"/>
    </location>
</feature>
<evidence type="ECO:0000256" key="7">
    <source>
        <dbReference type="ARBA" id="ARBA00023157"/>
    </source>
</evidence>
<evidence type="ECO:0000313" key="15">
    <source>
        <dbReference type="RefSeq" id="XP_028251805.1"/>
    </source>
</evidence>
<feature type="transmembrane region" description="Helical" evidence="12">
    <location>
        <begin position="220"/>
        <end position="241"/>
    </location>
</feature>
<reference evidence="14" key="1">
    <citation type="submission" date="2024-06" db="UniProtKB">
        <authorList>
            <consortium name="RefSeq"/>
        </authorList>
    </citation>
    <scope>NUCLEOTIDE SEQUENCE [LARGE SCALE GENOMIC DNA]</scope>
</reference>
<organism evidence="14 15">
    <name type="scientific">Parambassis ranga</name>
    <name type="common">Indian glassy fish</name>
    <dbReference type="NCBI Taxonomy" id="210632"/>
    <lineage>
        <taxon>Eukaryota</taxon>
        <taxon>Metazoa</taxon>
        <taxon>Chordata</taxon>
        <taxon>Craniata</taxon>
        <taxon>Vertebrata</taxon>
        <taxon>Euteleostomi</taxon>
        <taxon>Actinopterygii</taxon>
        <taxon>Neopterygii</taxon>
        <taxon>Teleostei</taxon>
        <taxon>Neoteleostei</taxon>
        <taxon>Acanthomorphata</taxon>
        <taxon>Ovalentaria</taxon>
        <taxon>Ambassidae</taxon>
        <taxon>Parambassis</taxon>
    </lineage>
</organism>
<keyword evidence="14" id="KW-1185">Reference proteome</keyword>
<evidence type="ECO:0000256" key="8">
    <source>
        <dbReference type="ARBA" id="ARBA00023170"/>
    </source>
</evidence>
<evidence type="ECO:0000256" key="1">
    <source>
        <dbReference type="ARBA" id="ARBA00004651"/>
    </source>
</evidence>
<keyword evidence="10 11" id="KW-0807">Transducer</keyword>
<keyword evidence="8 11" id="KW-0675">Receptor</keyword>
<evidence type="ECO:0000256" key="3">
    <source>
        <dbReference type="ARBA" id="ARBA00022692"/>
    </source>
</evidence>
<evidence type="ECO:0000256" key="12">
    <source>
        <dbReference type="SAM" id="Phobius"/>
    </source>
</evidence>
<feature type="transmembrane region" description="Helical" evidence="12">
    <location>
        <begin position="177"/>
        <end position="199"/>
    </location>
</feature>
<feature type="transmembrane region" description="Helical" evidence="12">
    <location>
        <begin position="261"/>
        <end position="284"/>
    </location>
</feature>
<feature type="transmembrane region" description="Helical" evidence="12">
    <location>
        <begin position="101"/>
        <end position="124"/>
    </location>
</feature>
<keyword evidence="5 11" id="KW-0297">G-protein coupled receptor</keyword>
<comment type="subcellular location">
    <subcellularLocation>
        <location evidence="1">Cell membrane</location>
        <topology evidence="1">Multi-pass membrane protein</topology>
    </subcellularLocation>
</comment>
<dbReference type="RefSeq" id="XP_028251805.1">
    <property type="nucleotide sequence ID" value="XM_028396004.1"/>
</dbReference>
<protein>
    <submittedName>
        <fullName evidence="15">Ovarian cancer G-protein coupled receptor 1-like</fullName>
    </submittedName>
</protein>
<accession>A0A6P7H928</accession>
<dbReference type="PRINTS" id="PR00237">
    <property type="entry name" value="GPCRRHODOPSN"/>
</dbReference>
<evidence type="ECO:0000256" key="9">
    <source>
        <dbReference type="ARBA" id="ARBA00023180"/>
    </source>
</evidence>
<evidence type="ECO:0000313" key="14">
    <source>
        <dbReference type="Proteomes" id="UP000515145"/>
    </source>
</evidence>
<evidence type="ECO:0000256" key="10">
    <source>
        <dbReference type="ARBA" id="ARBA00023224"/>
    </source>
</evidence>
<dbReference type="GeneID" id="114427787"/>
<dbReference type="PANTHER" id="PTHR24234">
    <property type="entry name" value="LYSOPHOSPHATIDIC ACID RECEPTOR 5/SPHINGOSYLPHOSPHORYLCHOLINE RECEPTOR"/>
    <property type="match status" value="1"/>
</dbReference>